<accession>A0A842HDK9</accession>
<gene>
    <name evidence="4" type="ORF">H5P28_09655</name>
</gene>
<dbReference type="SUPFAM" id="SSF56529">
    <property type="entry name" value="FAH"/>
    <property type="match status" value="1"/>
</dbReference>
<dbReference type="GO" id="GO:0016787">
    <property type="term" value="F:hydrolase activity"/>
    <property type="evidence" value="ECO:0007669"/>
    <property type="project" value="UniProtKB-KW"/>
</dbReference>
<proteinExistence type="inferred from homology"/>
<dbReference type="InterPro" id="IPR036663">
    <property type="entry name" value="Fumarylacetoacetase_C_sf"/>
</dbReference>
<dbReference type="FunFam" id="3.90.850.10:FF:000002">
    <property type="entry name" value="2-hydroxyhepta-2,4-diene-1,7-dioate isomerase"/>
    <property type="match status" value="1"/>
</dbReference>
<protein>
    <submittedName>
        <fullName evidence="4">Fumarylacetoacetate hydrolase family protein</fullName>
    </submittedName>
</protein>
<organism evidence="4 5">
    <name type="scientific">Ruficoccus amylovorans</name>
    <dbReference type="NCBI Taxonomy" id="1804625"/>
    <lineage>
        <taxon>Bacteria</taxon>
        <taxon>Pseudomonadati</taxon>
        <taxon>Verrucomicrobiota</taxon>
        <taxon>Opitutia</taxon>
        <taxon>Puniceicoccales</taxon>
        <taxon>Cerasicoccaceae</taxon>
        <taxon>Ruficoccus</taxon>
    </lineage>
</organism>
<comment type="caution">
    <text evidence="4">The sequence shown here is derived from an EMBL/GenBank/DDBJ whole genome shotgun (WGS) entry which is preliminary data.</text>
</comment>
<comment type="similarity">
    <text evidence="1">Belongs to the FAH family.</text>
</comment>
<evidence type="ECO:0000313" key="4">
    <source>
        <dbReference type="EMBL" id="MBC2594522.1"/>
    </source>
</evidence>
<evidence type="ECO:0000313" key="5">
    <source>
        <dbReference type="Proteomes" id="UP000546464"/>
    </source>
</evidence>
<evidence type="ECO:0000256" key="2">
    <source>
        <dbReference type="ARBA" id="ARBA00022723"/>
    </source>
</evidence>
<dbReference type="InterPro" id="IPR051121">
    <property type="entry name" value="FAH"/>
</dbReference>
<evidence type="ECO:0000259" key="3">
    <source>
        <dbReference type="Pfam" id="PF01557"/>
    </source>
</evidence>
<dbReference type="RefSeq" id="WP_185675503.1">
    <property type="nucleotide sequence ID" value="NZ_JACHVB010000025.1"/>
</dbReference>
<evidence type="ECO:0000256" key="1">
    <source>
        <dbReference type="ARBA" id="ARBA00010211"/>
    </source>
</evidence>
<keyword evidence="5" id="KW-1185">Reference proteome</keyword>
<name>A0A842HDK9_9BACT</name>
<feature type="domain" description="Fumarylacetoacetase-like C-terminal" evidence="3">
    <location>
        <begin position="54"/>
        <end position="261"/>
    </location>
</feature>
<dbReference type="PANTHER" id="PTHR42796:SF4">
    <property type="entry name" value="FUMARYLACETOACETATE HYDROLASE DOMAIN-CONTAINING PROTEIN 2A"/>
    <property type="match status" value="1"/>
</dbReference>
<keyword evidence="2" id="KW-0479">Metal-binding</keyword>
<dbReference type="GO" id="GO:0046872">
    <property type="term" value="F:metal ion binding"/>
    <property type="evidence" value="ECO:0007669"/>
    <property type="project" value="UniProtKB-KW"/>
</dbReference>
<dbReference type="GO" id="GO:0019752">
    <property type="term" value="P:carboxylic acid metabolic process"/>
    <property type="evidence" value="ECO:0007669"/>
    <property type="project" value="UniProtKB-ARBA"/>
</dbReference>
<dbReference type="AlphaFoldDB" id="A0A842HDK9"/>
<dbReference type="Proteomes" id="UP000546464">
    <property type="component" value="Unassembled WGS sequence"/>
</dbReference>
<dbReference type="Pfam" id="PF01557">
    <property type="entry name" value="FAA_hydrolase"/>
    <property type="match status" value="1"/>
</dbReference>
<reference evidence="4 5" key="1">
    <citation type="submission" date="2020-07" db="EMBL/GenBank/DDBJ databases">
        <authorList>
            <person name="Feng X."/>
        </authorList>
    </citation>
    <scope>NUCLEOTIDE SEQUENCE [LARGE SCALE GENOMIC DNA]</scope>
    <source>
        <strain evidence="4 5">JCM31066</strain>
    </source>
</reference>
<sequence>MKIIRYEDPHGTRSWAQLAEGRYLRLEGEFPHFTPTDEEVVPTAFLAPVNPPAIYCIGLNYRAHADEQGAKLPPHPIVFMKAPTALQHPGGPILLPRGLRSDQVDFECELAVVIGKEGKNIPEVEAMDYVAGYTAANDVSARDWQKNGGGRQWVRGKTFDTFCPLGPCLVTLDEFADPHAVGLRTFVNGEKLQDSNTSDLIFSVPQLIAFLSGSTTLLPGTVILTGTPSGVGLAREPARWLAPGDEVTIEIDGIGRLTNPVLEESV</sequence>
<dbReference type="EMBL" id="JACHVB010000025">
    <property type="protein sequence ID" value="MBC2594522.1"/>
    <property type="molecule type" value="Genomic_DNA"/>
</dbReference>
<dbReference type="Gene3D" id="3.90.850.10">
    <property type="entry name" value="Fumarylacetoacetase-like, C-terminal domain"/>
    <property type="match status" value="1"/>
</dbReference>
<dbReference type="InterPro" id="IPR011234">
    <property type="entry name" value="Fumarylacetoacetase-like_C"/>
</dbReference>
<dbReference type="GO" id="GO:0016853">
    <property type="term" value="F:isomerase activity"/>
    <property type="evidence" value="ECO:0007669"/>
    <property type="project" value="UniProtKB-ARBA"/>
</dbReference>
<dbReference type="PANTHER" id="PTHR42796">
    <property type="entry name" value="FUMARYLACETOACETATE HYDROLASE DOMAIN-CONTAINING PROTEIN 2A-RELATED"/>
    <property type="match status" value="1"/>
</dbReference>
<keyword evidence="4" id="KW-0378">Hydrolase</keyword>